<dbReference type="PIRSF" id="PIRSF005622">
    <property type="entry name" value="Hydrgn_mat_hypD"/>
    <property type="match status" value="1"/>
</dbReference>
<reference evidence="4 5" key="1">
    <citation type="submission" date="2017-11" db="EMBL/GenBank/DDBJ databases">
        <title>Isolation and Characterization of Family Methanocellaceae Species from Potential Methane Hydrate Area Offshore Southwestern Taiwan.</title>
        <authorList>
            <person name="Zhang W.-L."/>
            <person name="Chen W.-C."/>
            <person name="Lai M.-C."/>
            <person name="Chen S.-C."/>
        </authorList>
    </citation>
    <scope>NUCLEOTIDE SEQUENCE [LARGE SCALE GENOMIC DNA]</scope>
    <source>
        <strain evidence="4 5">CWC-04</strain>
    </source>
</reference>
<dbReference type="PANTHER" id="PTHR30149:SF0">
    <property type="entry name" value="HYDROGENASE MATURATION FACTOR HYPD"/>
    <property type="match status" value="1"/>
</dbReference>
<dbReference type="Pfam" id="PF01924">
    <property type="entry name" value="HypD"/>
    <property type="match status" value="1"/>
</dbReference>
<dbReference type="Proteomes" id="UP001320159">
    <property type="component" value="Unassembled WGS sequence"/>
</dbReference>
<gene>
    <name evidence="4" type="ORF">CUJ83_06440</name>
</gene>
<protein>
    <submittedName>
        <fullName evidence="4">Hydrogenase formation protein HypD</fullName>
    </submittedName>
</protein>
<dbReference type="GO" id="GO:0070025">
    <property type="term" value="F:carbon monoxide binding"/>
    <property type="evidence" value="ECO:0007669"/>
    <property type="project" value="TreeGrafter"/>
</dbReference>
<dbReference type="Gene3D" id="6.10.20.100">
    <property type="match status" value="1"/>
</dbReference>
<organism evidence="4 5">
    <name type="scientific">Methanooceanicella nereidis</name>
    <dbReference type="NCBI Taxonomy" id="2052831"/>
    <lineage>
        <taxon>Archaea</taxon>
        <taxon>Methanobacteriati</taxon>
        <taxon>Methanobacteriota</taxon>
        <taxon>Stenosarchaea group</taxon>
        <taxon>Methanomicrobia</taxon>
        <taxon>Methanocellales</taxon>
        <taxon>Methanocellaceae</taxon>
        <taxon>Methanooceanicella</taxon>
    </lineage>
</organism>
<dbReference type="GO" id="GO:0051604">
    <property type="term" value="P:protein maturation"/>
    <property type="evidence" value="ECO:0007669"/>
    <property type="project" value="TreeGrafter"/>
</dbReference>
<evidence type="ECO:0000313" key="5">
    <source>
        <dbReference type="Proteomes" id="UP001320159"/>
    </source>
</evidence>
<keyword evidence="5" id="KW-1185">Reference proteome</keyword>
<keyword evidence="2" id="KW-0479">Metal-binding</keyword>
<comment type="caution">
    <text evidence="4">The sequence shown here is derived from an EMBL/GenBank/DDBJ whole genome shotgun (WGS) entry which is preliminary data.</text>
</comment>
<evidence type="ECO:0000256" key="3">
    <source>
        <dbReference type="ARBA" id="ARBA00023004"/>
    </source>
</evidence>
<evidence type="ECO:0000256" key="2">
    <source>
        <dbReference type="ARBA" id="ARBA00022723"/>
    </source>
</evidence>
<dbReference type="Gene3D" id="3.40.50.11750">
    <property type="entry name" value="HypD, alpha/beta domain 1"/>
    <property type="match status" value="2"/>
</dbReference>
<dbReference type="GO" id="GO:0005506">
    <property type="term" value="F:iron ion binding"/>
    <property type="evidence" value="ECO:0007669"/>
    <property type="project" value="TreeGrafter"/>
</dbReference>
<keyword evidence="3" id="KW-0408">Iron</keyword>
<dbReference type="InterPro" id="IPR042244">
    <property type="entry name" value="HypD_2_sf"/>
</dbReference>
<dbReference type="NCBIfam" id="TIGR00075">
    <property type="entry name" value="hypD"/>
    <property type="match status" value="1"/>
</dbReference>
<comment type="similarity">
    <text evidence="1">Belongs to the HypD family.</text>
</comment>
<dbReference type="PANTHER" id="PTHR30149">
    <property type="entry name" value="HYDROGENASE PROTEIN ASSEMBLY PROTEIN HYPD"/>
    <property type="match status" value="1"/>
</dbReference>
<dbReference type="InterPro" id="IPR042243">
    <property type="entry name" value="HypD_1"/>
</dbReference>
<proteinExistence type="inferred from homology"/>
<dbReference type="AlphaFoldDB" id="A0AAP2RCL4"/>
<dbReference type="GO" id="GO:0051539">
    <property type="term" value="F:4 iron, 4 sulfur cluster binding"/>
    <property type="evidence" value="ECO:0007669"/>
    <property type="project" value="TreeGrafter"/>
</dbReference>
<evidence type="ECO:0000313" key="4">
    <source>
        <dbReference type="EMBL" id="MCD1294637.1"/>
    </source>
</evidence>
<name>A0AAP2RCL4_9EURY</name>
<dbReference type="InterPro" id="IPR002780">
    <property type="entry name" value="Hyd_form_HypD"/>
</dbReference>
<dbReference type="EMBL" id="PGCK01000004">
    <property type="protein sequence ID" value="MCD1294637.1"/>
    <property type="molecule type" value="Genomic_DNA"/>
</dbReference>
<evidence type="ECO:0000256" key="1">
    <source>
        <dbReference type="ARBA" id="ARBA00007888"/>
    </source>
</evidence>
<dbReference type="RefSeq" id="WP_369423889.1">
    <property type="nucleotide sequence ID" value="NZ_PGCK01000004.1"/>
</dbReference>
<sequence length="353" mass="38871">MPVDQEQIAKSLAAKIDKLAAGKDIKIMHVCGTHEYAITKSGIRSLLPPNVKVVMGPGCPVCVTPQAEIDAIVELAEQGKVICTYGDLLRVPGTKSSLYDTVGDIHIVQSISQSVDIARQNPSKEVVFMAVGFETTAPTTAAIVLDGPPENFSMIVSHRLVPPAMKWLMQQGEAKLHGFLLPGHVCTIAGSHDYEQFPVPQVIAGFEPLEILYGLYMLVKQVVEGRAEVENAYTRAVRCQGNQKALKMMEEVFDVCDIMWRGFPVIPDSGYKLKPQYEKFDALKKYNIELKEVKKETGCLCNEILRGIRDPTDCKLFGKACKPLKPVGACMVSSEGACRIWFTYGKAHKVVKE</sequence>
<accession>A0AAP2RCL4</accession>